<keyword evidence="1" id="KW-1133">Transmembrane helix</keyword>
<keyword evidence="1" id="KW-0472">Membrane</keyword>
<sequence>MNTPSQQEEMADIHADVRKLLVQNLKISAEMAERQLQCLSSGAGASAPYTRSQVYLMVAVGAFAGFIGGAGGVTLGMWLKH</sequence>
<protein>
    <submittedName>
        <fullName evidence="2">Uncharacterized protein</fullName>
    </submittedName>
</protein>
<gene>
    <name evidence="2" type="ORF">HBH25_03750</name>
</gene>
<feature type="transmembrane region" description="Helical" evidence="1">
    <location>
        <begin position="54"/>
        <end position="79"/>
    </location>
</feature>
<evidence type="ECO:0000256" key="1">
    <source>
        <dbReference type="SAM" id="Phobius"/>
    </source>
</evidence>
<proteinExistence type="predicted"/>
<comment type="caution">
    <text evidence="2">The sequence shown here is derived from an EMBL/GenBank/DDBJ whole genome shotgun (WGS) entry which is preliminary data.</text>
</comment>
<evidence type="ECO:0000313" key="2">
    <source>
        <dbReference type="EMBL" id="NJO99974.1"/>
    </source>
</evidence>
<keyword evidence="1" id="KW-0812">Transmembrane</keyword>
<evidence type="ECO:0000313" key="3">
    <source>
        <dbReference type="Proteomes" id="UP000746535"/>
    </source>
</evidence>
<dbReference type="RefSeq" id="WP_168081689.1">
    <property type="nucleotide sequence ID" value="NZ_JAAVJI010000002.1"/>
</dbReference>
<dbReference type="EMBL" id="JAAVJI010000002">
    <property type="protein sequence ID" value="NJO99974.1"/>
    <property type="molecule type" value="Genomic_DNA"/>
</dbReference>
<reference evidence="2 3" key="1">
    <citation type="submission" date="2020-03" db="EMBL/GenBank/DDBJ databases">
        <authorList>
            <person name="Wang L."/>
            <person name="He N."/>
            <person name="Li Y."/>
            <person name="Fang Y."/>
            <person name="Zhang F."/>
        </authorList>
    </citation>
    <scope>NUCLEOTIDE SEQUENCE [LARGE SCALE GENOMIC DNA]</scope>
    <source>
        <strain evidence="3">hsmgli-8</strain>
    </source>
</reference>
<accession>A0ABX0Y9J6</accession>
<keyword evidence="3" id="KW-1185">Reference proteome</keyword>
<organism evidence="2 3">
    <name type="scientific">Pseudomonas quercus</name>
    <dbReference type="NCBI Taxonomy" id="2722792"/>
    <lineage>
        <taxon>Bacteria</taxon>
        <taxon>Pseudomonadati</taxon>
        <taxon>Pseudomonadota</taxon>
        <taxon>Gammaproteobacteria</taxon>
        <taxon>Pseudomonadales</taxon>
        <taxon>Pseudomonadaceae</taxon>
        <taxon>Pseudomonas</taxon>
    </lineage>
</organism>
<name>A0ABX0Y9J6_9PSED</name>
<dbReference type="Proteomes" id="UP000746535">
    <property type="component" value="Unassembled WGS sequence"/>
</dbReference>